<dbReference type="Gene3D" id="3.30.70.1450">
    <property type="entry name" value="Regulator of K+ conductance, C-terminal domain"/>
    <property type="match status" value="1"/>
</dbReference>
<name>A0AAJ4UXY2_9BACT</name>
<reference evidence="3 4" key="2">
    <citation type="submission" date="2018-11" db="EMBL/GenBank/DDBJ databases">
        <title>Genomic Encyclopedia of Type Strains, Phase IV (KMG-IV): sequencing the most valuable type-strain genomes for metagenomic binning, comparative biology and taxonomic classification.</title>
        <authorList>
            <person name="Goeker M."/>
        </authorList>
    </citation>
    <scope>NUCLEOTIDE SEQUENCE [LARGE SCALE GENOMIC DNA]</scope>
    <source>
        <strain evidence="3 4">DSM 27783</strain>
    </source>
</reference>
<sequence>MNKILIFAGAKESRLLIQKIYNNHLNLGEFHIIYDDEEIKEGFDEKDNIFFYKINFFAYELYKPLLYKDFNKIILFIKNKNEAEFVLKKVKNVPTPILFVKFWQDFEVPTQNNIEIIDVPEVITNKIIDFLPEVPLYARDIGLGKGEIMEVEVPPHSPFIYKQVNIFDRYGVKVAAIYRDNALKLPEENTTILPYDKLILIGNPETLKDIFNQIKQIKGAFPQPYGRNIYLILDMKNMSKEDISKLLKSALFLHRKLKNKKLIIKIINPTPKSHSIYKLYKFDNIDITTDYFETDYKKVLLDDINKLSIGLVITTNQFFKKYSEVFFQIKKPILKVGEESIKKCEKLYIILNEKYITKIAPTIFDLSYQLGLKAVFLNADPENDNKQIIEYLQTLAKSFNFAQVEFEKQEENPITYLAKKENICLIDTFATKPRNKFLQIISPKIEDSYIMLDKFSQFLIPVKEDNESNG</sequence>
<dbReference type="GO" id="GO:0008324">
    <property type="term" value="F:monoatomic cation transmembrane transporter activity"/>
    <property type="evidence" value="ECO:0007669"/>
    <property type="project" value="InterPro"/>
</dbReference>
<evidence type="ECO:0000259" key="1">
    <source>
        <dbReference type="PROSITE" id="PS51202"/>
    </source>
</evidence>
<dbReference type="EMBL" id="CP027432">
    <property type="protein sequence ID" value="QCI27814.1"/>
    <property type="molecule type" value="Genomic_DNA"/>
</dbReference>
<dbReference type="RefSeq" id="WP_123352395.1">
    <property type="nucleotide sequence ID" value="NZ_CP027432.2"/>
</dbReference>
<dbReference type="Proteomes" id="UP000272781">
    <property type="component" value="Unassembled WGS sequence"/>
</dbReference>
<evidence type="ECO:0000313" key="3">
    <source>
        <dbReference type="EMBL" id="ROR40011.1"/>
    </source>
</evidence>
<accession>A0AAJ4UXY2</accession>
<gene>
    <name evidence="2" type="ORF">C6V80_02185</name>
    <name evidence="3" type="ORF">EDC58_0991</name>
</gene>
<feature type="domain" description="RCK C-terminal" evidence="1">
    <location>
        <begin position="136"/>
        <end position="216"/>
    </location>
</feature>
<dbReference type="InterPro" id="IPR006037">
    <property type="entry name" value="RCK_C"/>
</dbReference>
<dbReference type="Proteomes" id="UP000298805">
    <property type="component" value="Chromosome"/>
</dbReference>
<evidence type="ECO:0000313" key="4">
    <source>
        <dbReference type="Proteomes" id="UP000272781"/>
    </source>
</evidence>
<keyword evidence="5" id="KW-1185">Reference proteome</keyword>
<dbReference type="EMBL" id="RJVK01000002">
    <property type="protein sequence ID" value="ROR40011.1"/>
    <property type="molecule type" value="Genomic_DNA"/>
</dbReference>
<dbReference type="PROSITE" id="PS51202">
    <property type="entry name" value="RCK_C"/>
    <property type="match status" value="1"/>
</dbReference>
<protein>
    <submittedName>
        <fullName evidence="2">Potassium transporter TrkA</fullName>
    </submittedName>
</protein>
<dbReference type="AlphaFoldDB" id="A0AAJ4UXY2"/>
<dbReference type="SUPFAM" id="SSF116726">
    <property type="entry name" value="TrkA C-terminal domain-like"/>
    <property type="match status" value="1"/>
</dbReference>
<reference evidence="5" key="1">
    <citation type="submission" date="2018-03" db="EMBL/GenBank/DDBJ databases">
        <title>A comparative analysis of the Nautiliaceae.</title>
        <authorList>
            <person name="Grosche A."/>
            <person name="Smedile F."/>
            <person name="Vetriani C."/>
        </authorList>
    </citation>
    <scope>NUCLEOTIDE SEQUENCE [LARGE SCALE GENOMIC DNA]</scope>
    <source>
        <strain evidence="5">TB6</strain>
    </source>
</reference>
<dbReference type="GO" id="GO:0006813">
    <property type="term" value="P:potassium ion transport"/>
    <property type="evidence" value="ECO:0007669"/>
    <property type="project" value="InterPro"/>
</dbReference>
<evidence type="ECO:0000313" key="2">
    <source>
        <dbReference type="EMBL" id="QCI27814.1"/>
    </source>
</evidence>
<proteinExistence type="predicted"/>
<reference evidence="2" key="3">
    <citation type="submission" date="2019-06" db="EMBL/GenBank/DDBJ databases">
        <title>A comparative analysis of the Nautiliaceae.</title>
        <authorList>
            <person name="Grosche A."/>
            <person name="Smedile F."/>
            <person name="Vetriani C."/>
        </authorList>
    </citation>
    <scope>NUCLEOTIDE SEQUENCE</scope>
    <source>
        <strain evidence="2">TB6</strain>
    </source>
</reference>
<dbReference type="Pfam" id="PF02080">
    <property type="entry name" value="TrkA_C"/>
    <property type="match status" value="1"/>
</dbReference>
<organism evidence="3 4">
    <name type="scientific">Caminibacter pacificus</name>
    <dbReference type="NCBI Taxonomy" id="1424653"/>
    <lineage>
        <taxon>Bacteria</taxon>
        <taxon>Pseudomonadati</taxon>
        <taxon>Campylobacterota</taxon>
        <taxon>Epsilonproteobacteria</taxon>
        <taxon>Nautiliales</taxon>
        <taxon>Nautiliaceae</taxon>
        <taxon>Caminibacter</taxon>
    </lineage>
</organism>
<evidence type="ECO:0000313" key="5">
    <source>
        <dbReference type="Proteomes" id="UP000298805"/>
    </source>
</evidence>
<dbReference type="InterPro" id="IPR036721">
    <property type="entry name" value="RCK_C_sf"/>
</dbReference>